<protein>
    <submittedName>
        <fullName evidence="1">DUF2607 family protein</fullName>
    </submittedName>
</protein>
<dbReference type="RefSeq" id="WP_277619146.1">
    <property type="nucleotide sequence ID" value="NZ_JBFSSG010000044.1"/>
</dbReference>
<gene>
    <name evidence="1" type="ORF">AB6D66_17175</name>
</gene>
<comment type="caution">
    <text evidence="1">The sequence shown here is derived from an EMBL/GenBank/DDBJ whole genome shotgun (WGS) entry which is preliminary data.</text>
</comment>
<evidence type="ECO:0000313" key="1">
    <source>
        <dbReference type="EMBL" id="MEZ8722809.1"/>
    </source>
</evidence>
<keyword evidence="2" id="KW-1185">Reference proteome</keyword>
<reference evidence="1 2" key="1">
    <citation type="journal article" date="2024" name="ISME J.">
        <title>Tailless and filamentous prophages are predominant in marine Vibrio.</title>
        <authorList>
            <person name="Steensen K."/>
            <person name="Seneca J."/>
            <person name="Bartlau N."/>
            <person name="Yu X.A."/>
            <person name="Hussain F.A."/>
            <person name="Polz M.F."/>
        </authorList>
    </citation>
    <scope>NUCLEOTIDE SEQUENCE [LARGE SCALE GENOMIC DNA]</scope>
    <source>
        <strain evidence="1 2">10N.239.312.F12</strain>
    </source>
</reference>
<evidence type="ECO:0000313" key="2">
    <source>
        <dbReference type="Proteomes" id="UP001570071"/>
    </source>
</evidence>
<sequence length="95" mass="10655">MNLFSRTAKRTLLILSLFMLPLSLNISSIVHELEMGEEVHAQHHCGIYDAVQSAVYSSSFPITTKTQAPTYQKLMRFAVSLSVFELARTRSPPLS</sequence>
<accession>A0ABV4N0H7</accession>
<name>A0ABV4N0H7_9VIBR</name>
<organism evidence="1 2">
    <name type="scientific">Vibrio pomeroyi</name>
    <dbReference type="NCBI Taxonomy" id="198832"/>
    <lineage>
        <taxon>Bacteria</taxon>
        <taxon>Pseudomonadati</taxon>
        <taxon>Pseudomonadota</taxon>
        <taxon>Gammaproteobacteria</taxon>
        <taxon>Vibrionales</taxon>
        <taxon>Vibrionaceae</taxon>
        <taxon>Vibrio</taxon>
    </lineage>
</organism>
<proteinExistence type="predicted"/>
<dbReference type="Proteomes" id="UP001570071">
    <property type="component" value="Unassembled WGS sequence"/>
</dbReference>
<dbReference type="EMBL" id="JBFSSG010000044">
    <property type="protein sequence ID" value="MEZ8722809.1"/>
    <property type="molecule type" value="Genomic_DNA"/>
</dbReference>